<dbReference type="Pfam" id="PF12697">
    <property type="entry name" value="Abhydrolase_6"/>
    <property type="match status" value="1"/>
</dbReference>
<organism evidence="2 3">
    <name type="scientific">Gracilariopsis chorda</name>
    <dbReference type="NCBI Taxonomy" id="448386"/>
    <lineage>
        <taxon>Eukaryota</taxon>
        <taxon>Rhodophyta</taxon>
        <taxon>Florideophyceae</taxon>
        <taxon>Rhodymeniophycidae</taxon>
        <taxon>Gracilariales</taxon>
        <taxon>Gracilariaceae</taxon>
        <taxon>Gracilariopsis</taxon>
    </lineage>
</organism>
<evidence type="ECO:0000313" key="3">
    <source>
        <dbReference type="Proteomes" id="UP000247409"/>
    </source>
</evidence>
<reference evidence="2 3" key="1">
    <citation type="journal article" date="2018" name="Mol. Biol. Evol.">
        <title>Analysis of the draft genome of the red seaweed Gracilariopsis chorda provides insights into genome size evolution in Rhodophyta.</title>
        <authorList>
            <person name="Lee J."/>
            <person name="Yang E.C."/>
            <person name="Graf L."/>
            <person name="Yang J.H."/>
            <person name="Qiu H."/>
            <person name="Zel Zion U."/>
            <person name="Chan C.X."/>
            <person name="Stephens T.G."/>
            <person name="Weber A.P.M."/>
            <person name="Boo G.H."/>
            <person name="Boo S.M."/>
            <person name="Kim K.M."/>
            <person name="Shin Y."/>
            <person name="Jung M."/>
            <person name="Lee S.J."/>
            <person name="Yim H.S."/>
            <person name="Lee J.H."/>
            <person name="Bhattacharya D."/>
            <person name="Yoon H.S."/>
        </authorList>
    </citation>
    <scope>NUCLEOTIDE SEQUENCE [LARGE SCALE GENOMIC DNA]</scope>
    <source>
        <strain evidence="2 3">SKKU-2015</strain>
        <tissue evidence="2">Whole body</tissue>
    </source>
</reference>
<dbReference type="PANTHER" id="PTHR37946">
    <property type="entry name" value="SLL1969 PROTEIN"/>
    <property type="match status" value="1"/>
</dbReference>
<dbReference type="Gene3D" id="3.40.50.1820">
    <property type="entry name" value="alpha/beta hydrolase"/>
    <property type="match status" value="1"/>
</dbReference>
<dbReference type="Proteomes" id="UP000247409">
    <property type="component" value="Unassembled WGS sequence"/>
</dbReference>
<evidence type="ECO:0000313" key="2">
    <source>
        <dbReference type="EMBL" id="PXF43116.1"/>
    </source>
</evidence>
<comment type="caution">
    <text evidence="2">The sequence shown here is derived from an EMBL/GenBank/DDBJ whole genome shotgun (WGS) entry which is preliminary data.</text>
</comment>
<dbReference type="InterPro" id="IPR000073">
    <property type="entry name" value="AB_hydrolase_1"/>
</dbReference>
<dbReference type="SUPFAM" id="SSF53474">
    <property type="entry name" value="alpha/beta-Hydrolases"/>
    <property type="match status" value="1"/>
</dbReference>
<dbReference type="OrthoDB" id="5086500at2759"/>
<dbReference type="PANTHER" id="PTHR37946:SF1">
    <property type="entry name" value="SLL1969 PROTEIN"/>
    <property type="match status" value="1"/>
</dbReference>
<protein>
    <recommendedName>
        <fullName evidence="1">AB hydrolase-1 domain-containing protein</fullName>
    </recommendedName>
</protein>
<dbReference type="EMBL" id="NBIV01000137">
    <property type="protein sequence ID" value="PXF43116.1"/>
    <property type="molecule type" value="Genomic_DNA"/>
</dbReference>
<sequence length="250" mass="27710">MAHSANGQTKGLVVLVHGLFGHRYQLLPIAFSLSSRYDVLNFGYKSRADTLHGHCQSLLDVVETRLNKERQHVHFVSHSFGGLLVHRAFSEGLKHLLGEDVSRSRCVLIGPPLRGAAFARAFQRQNIPGPEVVKDLVHGTARTILGDNSGHELLMNDENWYARQLGVIPPEVDVLVVAGCRGRMNPLINEDSDGVVGVNESMMSRSHYRMEVNLTHKLMVYSPTVINSISVFLEGKRVGSLVHGLQETYV</sequence>
<feature type="domain" description="AB hydrolase-1" evidence="1">
    <location>
        <begin position="13"/>
        <end position="149"/>
    </location>
</feature>
<accession>A0A2V3IM09</accession>
<keyword evidence="3" id="KW-1185">Reference proteome</keyword>
<proteinExistence type="predicted"/>
<evidence type="ECO:0000259" key="1">
    <source>
        <dbReference type="Pfam" id="PF12697"/>
    </source>
</evidence>
<dbReference type="AlphaFoldDB" id="A0A2V3IM09"/>
<dbReference type="InterPro" id="IPR029058">
    <property type="entry name" value="AB_hydrolase_fold"/>
</dbReference>
<gene>
    <name evidence="2" type="ORF">BWQ96_07150</name>
</gene>
<name>A0A2V3IM09_9FLOR</name>